<keyword evidence="2" id="KW-0812">Transmembrane</keyword>
<gene>
    <name evidence="4" type="ORF">GCM10009613_31360</name>
</gene>
<protein>
    <recommendedName>
        <fullName evidence="3">DUF4142 domain-containing protein</fullName>
    </recommendedName>
</protein>
<accession>A0ABN1XUE6</accession>
<dbReference type="RefSeq" id="WP_344023005.1">
    <property type="nucleotide sequence ID" value="NZ_BAAAJK010000011.1"/>
</dbReference>
<keyword evidence="2" id="KW-1133">Transmembrane helix</keyword>
<keyword evidence="2" id="KW-0472">Membrane</keyword>
<evidence type="ECO:0000256" key="2">
    <source>
        <dbReference type="SAM" id="Phobius"/>
    </source>
</evidence>
<sequence>MSRRIPGPLRWSILVALAGVVVVAVAQSWVAAAPFAAVQGWTQTQWGPLGPADRDLLEKVRLAGLWEAPTGQQGEQQASSPAVREVARKLGVEHHDLDAEVRTVAEQLGVQLPSRPNDQQIAWMNDLTARTGTDYDRQFVQILRAAHGSVLPAITEVRVGTRNELMRQFAIEADTYVTRHLGYLESTGLVDYDALPAPPLPDSVRTPSDLVVPGLVVGVALLAAGGLLMTLYRRGRPAGASALAEVSRLLPAGGAIPRPRRARDDGAAPARAALAVGPPDPWDELARAPQVRPRTGGAHAAPGEDTVADLLAPDGYRSGRSAGDRHEPDGFAPEPYAPAGLGPDDVARDGRSPAGYPSDGHPLDGHPLDGYPADGFAPDGFAPDGFAPDGYPPDGYPADGFAPDGFAPDGFPPDGTAPARFAPDGTAPDRFAPDPYAPDGLDPDPPGPLDPDPAGHDPLGGVSGAHPLEPDQDAHPSGEREHAYRRRGSRSTGSHRDRTAPRSRHR</sequence>
<comment type="caution">
    <text evidence="4">The sequence shown here is derived from an EMBL/GenBank/DDBJ whole genome shotgun (WGS) entry which is preliminary data.</text>
</comment>
<organism evidence="4 5">
    <name type="scientific">Pseudonocardia kongjuensis</name>
    <dbReference type="NCBI Taxonomy" id="102227"/>
    <lineage>
        <taxon>Bacteria</taxon>
        <taxon>Bacillati</taxon>
        <taxon>Actinomycetota</taxon>
        <taxon>Actinomycetes</taxon>
        <taxon>Pseudonocardiales</taxon>
        <taxon>Pseudonocardiaceae</taxon>
        <taxon>Pseudonocardia</taxon>
    </lineage>
</organism>
<feature type="compositionally biased region" description="Basic and acidic residues" evidence="1">
    <location>
        <begin position="468"/>
        <end position="482"/>
    </location>
</feature>
<feature type="region of interest" description="Disordered" evidence="1">
    <location>
        <begin position="254"/>
        <end position="506"/>
    </location>
</feature>
<dbReference type="InterPro" id="IPR025419">
    <property type="entry name" value="DUF4142"/>
</dbReference>
<keyword evidence="5" id="KW-1185">Reference proteome</keyword>
<feature type="domain" description="DUF4142" evidence="3">
    <location>
        <begin position="52"/>
        <end position="182"/>
    </location>
</feature>
<evidence type="ECO:0000313" key="4">
    <source>
        <dbReference type="EMBL" id="GAA1390532.1"/>
    </source>
</evidence>
<evidence type="ECO:0000259" key="3">
    <source>
        <dbReference type="Pfam" id="PF13628"/>
    </source>
</evidence>
<evidence type="ECO:0000256" key="1">
    <source>
        <dbReference type="SAM" id="MobiDB-lite"/>
    </source>
</evidence>
<feature type="compositionally biased region" description="Low complexity" evidence="1">
    <location>
        <begin position="396"/>
        <end position="414"/>
    </location>
</feature>
<reference evidence="4 5" key="1">
    <citation type="journal article" date="2019" name="Int. J. Syst. Evol. Microbiol.">
        <title>The Global Catalogue of Microorganisms (GCM) 10K type strain sequencing project: providing services to taxonomists for standard genome sequencing and annotation.</title>
        <authorList>
            <consortium name="The Broad Institute Genomics Platform"/>
            <consortium name="The Broad Institute Genome Sequencing Center for Infectious Disease"/>
            <person name="Wu L."/>
            <person name="Ma J."/>
        </authorList>
    </citation>
    <scope>NUCLEOTIDE SEQUENCE [LARGE SCALE GENOMIC DNA]</scope>
    <source>
        <strain evidence="4 5">JCM 11896</strain>
    </source>
</reference>
<dbReference type="Pfam" id="PF13628">
    <property type="entry name" value="DUF4142"/>
    <property type="match status" value="1"/>
</dbReference>
<feature type="transmembrane region" description="Helical" evidence="2">
    <location>
        <begin position="210"/>
        <end position="232"/>
    </location>
</feature>
<dbReference type="EMBL" id="BAAAJK010000011">
    <property type="protein sequence ID" value="GAA1390532.1"/>
    <property type="molecule type" value="Genomic_DNA"/>
</dbReference>
<evidence type="ECO:0000313" key="5">
    <source>
        <dbReference type="Proteomes" id="UP001501414"/>
    </source>
</evidence>
<dbReference type="Proteomes" id="UP001501414">
    <property type="component" value="Unassembled WGS sequence"/>
</dbReference>
<feature type="compositionally biased region" description="Low complexity" evidence="1">
    <location>
        <begin position="267"/>
        <end position="277"/>
    </location>
</feature>
<name>A0ABN1XUE6_9PSEU</name>
<proteinExistence type="predicted"/>